<name>A0ACC0NF81_RHOML</name>
<proteinExistence type="predicted"/>
<keyword evidence="2" id="KW-1185">Reference proteome</keyword>
<gene>
    <name evidence="1" type="ORF">RHMOL_Rhmol06G0210100</name>
</gene>
<evidence type="ECO:0000313" key="2">
    <source>
        <dbReference type="Proteomes" id="UP001062846"/>
    </source>
</evidence>
<comment type="caution">
    <text evidence="1">The sequence shown here is derived from an EMBL/GenBank/DDBJ whole genome shotgun (WGS) entry which is preliminary data.</text>
</comment>
<dbReference type="Proteomes" id="UP001062846">
    <property type="component" value="Chromosome 6"/>
</dbReference>
<accession>A0ACC0NF81</accession>
<organism evidence="1 2">
    <name type="scientific">Rhododendron molle</name>
    <name type="common">Chinese azalea</name>
    <name type="synonym">Azalea mollis</name>
    <dbReference type="NCBI Taxonomy" id="49168"/>
    <lineage>
        <taxon>Eukaryota</taxon>
        <taxon>Viridiplantae</taxon>
        <taxon>Streptophyta</taxon>
        <taxon>Embryophyta</taxon>
        <taxon>Tracheophyta</taxon>
        <taxon>Spermatophyta</taxon>
        <taxon>Magnoliopsida</taxon>
        <taxon>eudicotyledons</taxon>
        <taxon>Gunneridae</taxon>
        <taxon>Pentapetalae</taxon>
        <taxon>asterids</taxon>
        <taxon>Ericales</taxon>
        <taxon>Ericaceae</taxon>
        <taxon>Ericoideae</taxon>
        <taxon>Rhodoreae</taxon>
        <taxon>Rhododendron</taxon>
    </lineage>
</organism>
<reference evidence="1" key="1">
    <citation type="submission" date="2022-02" db="EMBL/GenBank/DDBJ databases">
        <title>Plant Genome Project.</title>
        <authorList>
            <person name="Zhang R.-G."/>
        </authorList>
    </citation>
    <scope>NUCLEOTIDE SEQUENCE</scope>
    <source>
        <strain evidence="1">AT1</strain>
    </source>
</reference>
<sequence length="137" mass="15479">MNVVNSCLLCSTNLESHSHLFFQCSFSSTLWYGAWNKVSVSGISNNLDDIVAWFNLNVQGKSSRSLLMRSILAAAVYLIWRERNLRFSQGKTLHVELLALQLVNSIRDFLSSRRGVRPSARNKALAGSWNLPRCIFS</sequence>
<evidence type="ECO:0000313" key="1">
    <source>
        <dbReference type="EMBL" id="KAI8551744.1"/>
    </source>
</evidence>
<protein>
    <submittedName>
        <fullName evidence="1">Uncharacterized protein</fullName>
    </submittedName>
</protein>
<dbReference type="EMBL" id="CM046393">
    <property type="protein sequence ID" value="KAI8551744.1"/>
    <property type="molecule type" value="Genomic_DNA"/>
</dbReference>